<organism evidence="2">
    <name type="scientific">marine sediment metagenome</name>
    <dbReference type="NCBI Taxonomy" id="412755"/>
    <lineage>
        <taxon>unclassified sequences</taxon>
        <taxon>metagenomes</taxon>
        <taxon>ecological metagenomes</taxon>
    </lineage>
</organism>
<evidence type="ECO:0000313" key="2">
    <source>
        <dbReference type="EMBL" id="KKN85046.1"/>
    </source>
</evidence>
<feature type="transmembrane region" description="Helical" evidence="1">
    <location>
        <begin position="83"/>
        <end position="101"/>
    </location>
</feature>
<proteinExistence type="predicted"/>
<keyword evidence="1" id="KW-0472">Membrane</keyword>
<comment type="caution">
    <text evidence="2">The sequence shown here is derived from an EMBL/GenBank/DDBJ whole genome shotgun (WGS) entry which is preliminary data.</text>
</comment>
<dbReference type="EMBL" id="LAZR01000163">
    <property type="protein sequence ID" value="KKN85046.1"/>
    <property type="molecule type" value="Genomic_DNA"/>
</dbReference>
<evidence type="ECO:0000256" key="1">
    <source>
        <dbReference type="SAM" id="Phobius"/>
    </source>
</evidence>
<accession>A0A0F9WGM6</accession>
<keyword evidence="1" id="KW-0812">Transmembrane</keyword>
<reference evidence="2" key="1">
    <citation type="journal article" date="2015" name="Nature">
        <title>Complex archaea that bridge the gap between prokaryotes and eukaryotes.</title>
        <authorList>
            <person name="Spang A."/>
            <person name="Saw J.H."/>
            <person name="Jorgensen S.L."/>
            <person name="Zaremba-Niedzwiedzka K."/>
            <person name="Martijn J."/>
            <person name="Lind A.E."/>
            <person name="van Eijk R."/>
            <person name="Schleper C."/>
            <person name="Guy L."/>
            <person name="Ettema T.J."/>
        </authorList>
    </citation>
    <scope>NUCLEOTIDE SEQUENCE</scope>
</reference>
<sequence>MMLSTLISSGTLFYCGMALRSETTSLTIYALDACIVGGAIGFGGVIAFRIQQRITTLALSASIQIGIGFGAVVALMFSWWAGWAMLAGVVGVAFSITGYALTMRAGMEPMKVD</sequence>
<feature type="transmembrane region" description="Helical" evidence="1">
    <location>
        <begin position="28"/>
        <end position="50"/>
    </location>
</feature>
<name>A0A0F9WGM6_9ZZZZ</name>
<feature type="transmembrane region" description="Helical" evidence="1">
    <location>
        <begin position="57"/>
        <end position="77"/>
    </location>
</feature>
<protein>
    <submittedName>
        <fullName evidence="2">Uncharacterized protein</fullName>
    </submittedName>
</protein>
<dbReference type="AlphaFoldDB" id="A0A0F9WGM6"/>
<gene>
    <name evidence="2" type="ORF">LCGC14_0282150</name>
</gene>
<keyword evidence="1" id="KW-1133">Transmembrane helix</keyword>